<dbReference type="SMR" id="V7AWC4"/>
<dbReference type="GO" id="GO:0006779">
    <property type="term" value="P:porphyrin-containing compound biosynthetic process"/>
    <property type="evidence" value="ECO:0007669"/>
    <property type="project" value="InterPro"/>
</dbReference>
<dbReference type="OMA" id="DPRISNY"/>
<dbReference type="Gramene" id="ESW09947">
    <property type="protein sequence ID" value="ESW09947"/>
    <property type="gene ID" value="PHAVU_009G169000g"/>
</dbReference>
<dbReference type="Pfam" id="PF04055">
    <property type="entry name" value="Radical_SAM"/>
    <property type="match status" value="1"/>
</dbReference>
<accession>V7AWC4</accession>
<keyword evidence="7" id="KW-1185">Reference proteome</keyword>
<dbReference type="PROSITE" id="PS51918">
    <property type="entry name" value="RADICAL_SAM"/>
    <property type="match status" value="1"/>
</dbReference>
<dbReference type="AlphaFoldDB" id="V7AWC4"/>
<dbReference type="Gene3D" id="3.80.30.20">
    <property type="entry name" value="tm_1862 like domain"/>
    <property type="match status" value="1"/>
</dbReference>
<dbReference type="CDD" id="cd01335">
    <property type="entry name" value="Radical_SAM"/>
    <property type="match status" value="1"/>
</dbReference>
<sequence length="491" mass="54695">MLTPPMLKSSFTPLFWVLNPKPKSQKLPSHLFAKTFFTNTTPPVRHNASLNLPTLPPASSAYIHLPFCRKRCHYCDFPIVALGSASTQTHHDPRVSNYIHWLCREITATKVDQPASTTPLQTVYFGGGTPSLVPPAMVSSILEALRVKFGLCEDAEISMEMDPGTFDAEKMRGMMALGVNRVSLGVQAFQEELLRACGRAHGVQEVHEAIGVVKSCGVDNWSVDLIASLPHQSCEMWEESLRLTIESQPSHVSVYDLQIEQGTKFGRLYSPGEFPMPSEAQSAEFYKMASRMLSDANYNHYEISSYCKSGYECKHNFVYWKNEPFYAFGLGSASFVGGLRFSRPRKVNDYINFVQNLENGLVDISGGDGNTHGKDTAMDVVMLSLRTAQGLDLKSFQESFGSSVVLSLLEAYKPYVESGLVVCLDEHRRTIIVDDLNNSFLYKTNTEKRVAYIRLSDPEGFLLSNELIALAFGVIDSWKDCPPYQEAKAAT</sequence>
<protein>
    <recommendedName>
        <fullName evidence="2">Radical S-adenosyl methionine domain-containing protein 1, mitochondrial</fullName>
    </recommendedName>
    <alternativeName>
        <fullName evidence="3">Putative heme chaperone</fullName>
    </alternativeName>
</protein>
<comment type="similarity">
    <text evidence="1">Belongs to the anaerobic coproporphyrinogen-III oxidase family. HemW subfamily.</text>
</comment>
<dbReference type="NCBIfam" id="TIGR00539">
    <property type="entry name" value="hemN_rel"/>
    <property type="match status" value="1"/>
</dbReference>
<dbReference type="InterPro" id="IPR004559">
    <property type="entry name" value="HemW-like"/>
</dbReference>
<dbReference type="EMBL" id="CM002296">
    <property type="protein sequence ID" value="ESW09947.1"/>
    <property type="molecule type" value="Genomic_DNA"/>
</dbReference>
<dbReference type="STRING" id="3885.V7AWC4"/>
<dbReference type="InterPro" id="IPR006638">
    <property type="entry name" value="Elp3/MiaA/NifB-like_rSAM"/>
</dbReference>
<evidence type="ECO:0000256" key="4">
    <source>
        <dbReference type="ARBA" id="ARBA00045130"/>
    </source>
</evidence>
<evidence type="ECO:0000256" key="3">
    <source>
        <dbReference type="ARBA" id="ARBA00033094"/>
    </source>
</evidence>
<dbReference type="PANTHER" id="PTHR13932">
    <property type="entry name" value="COPROPORPHYRINIGEN III OXIDASE"/>
    <property type="match status" value="1"/>
</dbReference>
<evidence type="ECO:0000256" key="1">
    <source>
        <dbReference type="ARBA" id="ARBA00006100"/>
    </source>
</evidence>
<dbReference type="InterPro" id="IPR007197">
    <property type="entry name" value="rSAM"/>
</dbReference>
<evidence type="ECO:0000313" key="7">
    <source>
        <dbReference type="Proteomes" id="UP000000226"/>
    </source>
</evidence>
<dbReference type="InterPro" id="IPR058240">
    <property type="entry name" value="rSAM_sf"/>
</dbReference>
<reference evidence="7" key="1">
    <citation type="journal article" date="2014" name="Nat. Genet.">
        <title>A reference genome for common bean and genome-wide analysis of dual domestications.</title>
        <authorList>
            <person name="Schmutz J."/>
            <person name="McClean P.E."/>
            <person name="Mamidi S."/>
            <person name="Wu G.A."/>
            <person name="Cannon S.B."/>
            <person name="Grimwood J."/>
            <person name="Jenkins J."/>
            <person name="Shu S."/>
            <person name="Song Q."/>
            <person name="Chavarro C."/>
            <person name="Torres-Torres M."/>
            <person name="Geffroy V."/>
            <person name="Moghaddam S.M."/>
            <person name="Gao D."/>
            <person name="Abernathy B."/>
            <person name="Barry K."/>
            <person name="Blair M."/>
            <person name="Brick M.A."/>
            <person name="Chovatia M."/>
            <person name="Gepts P."/>
            <person name="Goodstein D.M."/>
            <person name="Gonzales M."/>
            <person name="Hellsten U."/>
            <person name="Hyten D.L."/>
            <person name="Jia G."/>
            <person name="Kelly J.D."/>
            <person name="Kudrna D."/>
            <person name="Lee R."/>
            <person name="Richard M.M."/>
            <person name="Miklas P.N."/>
            <person name="Osorno J.M."/>
            <person name="Rodrigues J."/>
            <person name="Thareau V."/>
            <person name="Urrea C.A."/>
            <person name="Wang M."/>
            <person name="Yu Y."/>
            <person name="Zhang M."/>
            <person name="Wing R.A."/>
            <person name="Cregan P.B."/>
            <person name="Rokhsar D.S."/>
            <person name="Jackson S.A."/>
        </authorList>
    </citation>
    <scope>NUCLEOTIDE SEQUENCE [LARGE SCALE GENOMIC DNA]</scope>
    <source>
        <strain evidence="7">cv. G19833</strain>
    </source>
</reference>
<evidence type="ECO:0000313" key="6">
    <source>
        <dbReference type="EMBL" id="ESW09947.1"/>
    </source>
</evidence>
<dbReference type="SFLD" id="SFLDF00562">
    <property type="entry name" value="HemN-like__clustered_with_heat"/>
    <property type="match status" value="1"/>
</dbReference>
<dbReference type="SMART" id="SM00729">
    <property type="entry name" value="Elp3"/>
    <property type="match status" value="1"/>
</dbReference>
<dbReference type="PANTHER" id="PTHR13932:SF5">
    <property type="entry name" value="RADICAL S-ADENOSYL METHIONINE DOMAIN-CONTAINING PROTEIN 1, MITOCHONDRIAL"/>
    <property type="match status" value="1"/>
</dbReference>
<gene>
    <name evidence="6" type="ORF">PHAVU_009G169000g</name>
</gene>
<dbReference type="SFLD" id="SFLDG01065">
    <property type="entry name" value="anaerobic_coproporphyrinogen-I"/>
    <property type="match status" value="1"/>
</dbReference>
<dbReference type="InterPro" id="IPR010723">
    <property type="entry name" value="HemN_C"/>
</dbReference>
<dbReference type="InterPro" id="IPR023404">
    <property type="entry name" value="rSAM_horseshoe"/>
</dbReference>
<dbReference type="SFLD" id="SFLDS00029">
    <property type="entry name" value="Radical_SAM"/>
    <property type="match status" value="1"/>
</dbReference>
<evidence type="ECO:0000259" key="5">
    <source>
        <dbReference type="PROSITE" id="PS51918"/>
    </source>
</evidence>
<dbReference type="InterPro" id="IPR034505">
    <property type="entry name" value="Coproporphyrinogen-III_oxidase"/>
</dbReference>
<comment type="function">
    <text evidence="4">May be a heme chaperone, appears to bind heme. Homologous bacterial proteins do not have oxygen-independent coproporphyrinogen-III oxidase activity. Binds 1 [4Fe-4S] cluster. The cluster is coordinated with 3 cysteines and an exchangeable S-adenosyl-L-methionine.</text>
</comment>
<proteinExistence type="inferred from homology"/>
<dbReference type="eggNOG" id="ENOG502QRH0">
    <property type="taxonomic scope" value="Eukaryota"/>
</dbReference>
<dbReference type="Proteomes" id="UP000000226">
    <property type="component" value="Chromosome 9"/>
</dbReference>
<dbReference type="GO" id="GO:0005737">
    <property type="term" value="C:cytoplasm"/>
    <property type="evidence" value="ECO:0007669"/>
    <property type="project" value="InterPro"/>
</dbReference>
<feature type="domain" description="Radical SAM core" evidence="5">
    <location>
        <begin position="53"/>
        <end position="296"/>
    </location>
</feature>
<dbReference type="OrthoDB" id="431409at2759"/>
<dbReference type="GO" id="GO:0051539">
    <property type="term" value="F:4 iron, 4 sulfur cluster binding"/>
    <property type="evidence" value="ECO:0007669"/>
    <property type="project" value="InterPro"/>
</dbReference>
<dbReference type="Pfam" id="PF06969">
    <property type="entry name" value="HemN_C"/>
    <property type="match status" value="1"/>
</dbReference>
<evidence type="ECO:0000256" key="2">
    <source>
        <dbReference type="ARBA" id="ARBA00014678"/>
    </source>
</evidence>
<dbReference type="PhylomeDB" id="V7AWC4"/>
<organism evidence="6 7">
    <name type="scientific">Phaseolus vulgaris</name>
    <name type="common">Kidney bean</name>
    <name type="synonym">French bean</name>
    <dbReference type="NCBI Taxonomy" id="3885"/>
    <lineage>
        <taxon>Eukaryota</taxon>
        <taxon>Viridiplantae</taxon>
        <taxon>Streptophyta</taxon>
        <taxon>Embryophyta</taxon>
        <taxon>Tracheophyta</taxon>
        <taxon>Spermatophyta</taxon>
        <taxon>Magnoliopsida</taxon>
        <taxon>eudicotyledons</taxon>
        <taxon>Gunneridae</taxon>
        <taxon>Pentapetalae</taxon>
        <taxon>rosids</taxon>
        <taxon>fabids</taxon>
        <taxon>Fabales</taxon>
        <taxon>Fabaceae</taxon>
        <taxon>Papilionoideae</taxon>
        <taxon>50 kb inversion clade</taxon>
        <taxon>NPAAA clade</taxon>
        <taxon>indigoferoid/millettioid clade</taxon>
        <taxon>Phaseoleae</taxon>
        <taxon>Phaseolus</taxon>
    </lineage>
</organism>
<dbReference type="GO" id="GO:0004109">
    <property type="term" value="F:coproporphyrinogen oxidase activity"/>
    <property type="evidence" value="ECO:0007669"/>
    <property type="project" value="InterPro"/>
</dbReference>
<name>V7AWC4_PHAVU</name>
<dbReference type="SUPFAM" id="SSF102114">
    <property type="entry name" value="Radical SAM enzymes"/>
    <property type="match status" value="1"/>
</dbReference>